<dbReference type="EMBL" id="JACHVB010000063">
    <property type="protein sequence ID" value="MBC2596235.1"/>
    <property type="molecule type" value="Genomic_DNA"/>
</dbReference>
<dbReference type="SUPFAM" id="SSF53187">
    <property type="entry name" value="Zn-dependent exopeptidases"/>
    <property type="match status" value="1"/>
</dbReference>
<comment type="caution">
    <text evidence="2">The sequence shown here is derived from an EMBL/GenBank/DDBJ whole genome shotgun (WGS) entry which is preliminary data.</text>
</comment>
<protein>
    <submittedName>
        <fullName evidence="2">Uncharacterized protein</fullName>
    </submittedName>
</protein>
<evidence type="ECO:0000313" key="2">
    <source>
        <dbReference type="EMBL" id="MBC2596235.1"/>
    </source>
</evidence>
<organism evidence="2 3">
    <name type="scientific">Ruficoccus amylovorans</name>
    <dbReference type="NCBI Taxonomy" id="1804625"/>
    <lineage>
        <taxon>Bacteria</taxon>
        <taxon>Pseudomonadati</taxon>
        <taxon>Verrucomicrobiota</taxon>
        <taxon>Opitutia</taxon>
        <taxon>Puniceicoccales</taxon>
        <taxon>Cerasicoccaceae</taxon>
        <taxon>Ruficoccus</taxon>
    </lineage>
</organism>
<keyword evidence="3" id="KW-1185">Reference proteome</keyword>
<name>A0A842HHM0_9BACT</name>
<dbReference type="RefSeq" id="WP_185677148.1">
    <property type="nucleotide sequence ID" value="NZ_JACHVB010000063.1"/>
</dbReference>
<dbReference type="Gene3D" id="3.40.630.10">
    <property type="entry name" value="Zn peptidases"/>
    <property type="match status" value="1"/>
</dbReference>
<evidence type="ECO:0000256" key="1">
    <source>
        <dbReference type="SAM" id="MobiDB-lite"/>
    </source>
</evidence>
<feature type="compositionally biased region" description="Polar residues" evidence="1">
    <location>
        <begin position="29"/>
        <end position="45"/>
    </location>
</feature>
<feature type="region of interest" description="Disordered" evidence="1">
    <location>
        <begin position="16"/>
        <end position="61"/>
    </location>
</feature>
<gene>
    <name evidence="2" type="ORF">H5P28_18355</name>
</gene>
<sequence>MPFTLFKSDRKVRSLADPLAPLLTKPRPASTTTVPSRQHSSSSLPDAQPATGDDGRLGAAGPNLTFTMQEGVFTARLGRAEDAHPGLSRHRIGTVEADGLTFALEKTVLRGPSKEGAPHRRIALVTGFHGNEPGGPLACGRLYTDFLRDATRFAGLELHLYPASNPWGLLFSHRGNAAGHDLAGDFGQGSQEPETRALEEDFVREQFDTLITLFTDVASHGLYAYTSEKAFCHDFLIQAIESARLDFSLPPGLTFDGFHQSPINPSEAFPGSPKLPANILKQPGEILLELPGRASRQLQGKAAATIVHAILERLA</sequence>
<dbReference type="AlphaFoldDB" id="A0A842HHM0"/>
<evidence type="ECO:0000313" key="3">
    <source>
        <dbReference type="Proteomes" id="UP000546464"/>
    </source>
</evidence>
<reference evidence="2 3" key="1">
    <citation type="submission" date="2020-07" db="EMBL/GenBank/DDBJ databases">
        <authorList>
            <person name="Feng X."/>
        </authorList>
    </citation>
    <scope>NUCLEOTIDE SEQUENCE [LARGE SCALE GENOMIC DNA]</scope>
    <source>
        <strain evidence="2 3">JCM31066</strain>
    </source>
</reference>
<proteinExistence type="predicted"/>
<accession>A0A842HHM0</accession>
<dbReference type="Proteomes" id="UP000546464">
    <property type="component" value="Unassembled WGS sequence"/>
</dbReference>